<dbReference type="OrthoDB" id="417125at2759"/>
<organism evidence="2 3">
    <name type="scientific">Gymnopilus junonius</name>
    <name type="common">Spectacular rustgill mushroom</name>
    <name type="synonym">Gymnopilus spectabilis subsp. junonius</name>
    <dbReference type="NCBI Taxonomy" id="109634"/>
    <lineage>
        <taxon>Eukaryota</taxon>
        <taxon>Fungi</taxon>
        <taxon>Dikarya</taxon>
        <taxon>Basidiomycota</taxon>
        <taxon>Agaricomycotina</taxon>
        <taxon>Agaricomycetes</taxon>
        <taxon>Agaricomycetidae</taxon>
        <taxon>Agaricales</taxon>
        <taxon>Agaricineae</taxon>
        <taxon>Hymenogastraceae</taxon>
        <taxon>Gymnopilus</taxon>
    </lineage>
</organism>
<evidence type="ECO:0000313" key="2">
    <source>
        <dbReference type="EMBL" id="KAF8910905.1"/>
    </source>
</evidence>
<dbReference type="AlphaFoldDB" id="A0A9P5NVP8"/>
<protein>
    <recommendedName>
        <fullName evidence="1">Ribosomal RNA methyltransferase FtsJ domain-containing protein</fullName>
    </recommendedName>
</protein>
<name>A0A9P5NVP8_GYMJU</name>
<dbReference type="GO" id="GO:0032259">
    <property type="term" value="P:methylation"/>
    <property type="evidence" value="ECO:0007669"/>
    <property type="project" value="InterPro"/>
</dbReference>
<dbReference type="Pfam" id="PF01728">
    <property type="entry name" value="FtsJ"/>
    <property type="match status" value="1"/>
</dbReference>
<dbReference type="Proteomes" id="UP000724874">
    <property type="component" value="Unassembled WGS sequence"/>
</dbReference>
<reference evidence="2" key="1">
    <citation type="submission" date="2020-11" db="EMBL/GenBank/DDBJ databases">
        <authorList>
            <consortium name="DOE Joint Genome Institute"/>
            <person name="Ahrendt S."/>
            <person name="Riley R."/>
            <person name="Andreopoulos W."/>
            <person name="LaButti K."/>
            <person name="Pangilinan J."/>
            <person name="Ruiz-duenas F.J."/>
            <person name="Barrasa J.M."/>
            <person name="Sanchez-Garcia M."/>
            <person name="Camarero S."/>
            <person name="Miyauchi S."/>
            <person name="Serrano A."/>
            <person name="Linde D."/>
            <person name="Babiker R."/>
            <person name="Drula E."/>
            <person name="Ayuso-Fernandez I."/>
            <person name="Pacheco R."/>
            <person name="Padilla G."/>
            <person name="Ferreira P."/>
            <person name="Barriuso J."/>
            <person name="Kellner H."/>
            <person name="Castanera R."/>
            <person name="Alfaro M."/>
            <person name="Ramirez L."/>
            <person name="Pisabarro A.G."/>
            <person name="Kuo A."/>
            <person name="Tritt A."/>
            <person name="Lipzen A."/>
            <person name="He G."/>
            <person name="Yan M."/>
            <person name="Ng V."/>
            <person name="Cullen D."/>
            <person name="Martin F."/>
            <person name="Rosso M.-N."/>
            <person name="Henrissat B."/>
            <person name="Hibbett D."/>
            <person name="Martinez A.T."/>
            <person name="Grigoriev I.V."/>
        </authorList>
    </citation>
    <scope>NUCLEOTIDE SEQUENCE</scope>
    <source>
        <strain evidence="2">AH 44721</strain>
    </source>
</reference>
<evidence type="ECO:0000313" key="3">
    <source>
        <dbReference type="Proteomes" id="UP000724874"/>
    </source>
</evidence>
<dbReference type="InterPro" id="IPR002877">
    <property type="entry name" value="RNA_MeTrfase_FtsJ_dom"/>
</dbReference>
<keyword evidence="3" id="KW-1185">Reference proteome</keyword>
<gene>
    <name evidence="2" type="ORF">CPB84DRAFT_1762780</name>
</gene>
<dbReference type="InterPro" id="IPR029063">
    <property type="entry name" value="SAM-dependent_MTases_sf"/>
</dbReference>
<dbReference type="SUPFAM" id="SSF53335">
    <property type="entry name" value="S-adenosyl-L-methionine-dependent methyltransferases"/>
    <property type="match status" value="1"/>
</dbReference>
<feature type="domain" description="Ribosomal RNA methyltransferase FtsJ" evidence="1">
    <location>
        <begin position="77"/>
        <end position="264"/>
    </location>
</feature>
<evidence type="ECO:0000259" key="1">
    <source>
        <dbReference type="Pfam" id="PF01728"/>
    </source>
</evidence>
<comment type="caution">
    <text evidence="2">The sequence shown here is derived from an EMBL/GenBank/DDBJ whole genome shotgun (WGS) entry which is preliminary data.</text>
</comment>
<dbReference type="Gene3D" id="3.40.50.12760">
    <property type="match status" value="1"/>
</dbReference>
<accession>A0A9P5NVP8</accession>
<dbReference type="EMBL" id="JADNYJ010000005">
    <property type="protein sequence ID" value="KAF8910905.1"/>
    <property type="molecule type" value="Genomic_DNA"/>
</dbReference>
<proteinExistence type="predicted"/>
<sequence>MSTPREVLVRLASCLSPTSDDTDEAVRLYKALRLLELQEKGWHHEDMEQHFQEQRQTADTASSDLSLMWFKRMKAVLREIDQRLHFVASDKPLEFLDLGCCPGGFSSYVLEKNPNAIGYGISLPVIDGGHAFALEDHLRFRFNLVYQNLTYYQLGSCIIEDQRLKSLPDKISDRIFDLVLLDGHQLRTQNSALPWDINRLLISQLIIALEAVKVGGTIVIKLPLPHKVVSAKILYLLRVLSTKLLVWKPVSMHGNRGTFYAVAKGVGNGPEGWRIFSLLPSLKELWVDLTFGGDEGLGRFLKPGDLDFLVTVDDLIAHHLDWLVQLGEPLWKVQGNALRRLFSKKNIV</sequence>
<dbReference type="GO" id="GO:0008168">
    <property type="term" value="F:methyltransferase activity"/>
    <property type="evidence" value="ECO:0007669"/>
    <property type="project" value="InterPro"/>
</dbReference>